<dbReference type="EMBL" id="CYYK01000005">
    <property type="protein sequence ID" value="CUO21926.1"/>
    <property type="molecule type" value="Genomic_DNA"/>
</dbReference>
<organism evidence="1 2">
    <name type="scientific">Parabacteroides distasonis</name>
    <dbReference type="NCBI Taxonomy" id="823"/>
    <lineage>
        <taxon>Bacteria</taxon>
        <taxon>Pseudomonadati</taxon>
        <taxon>Bacteroidota</taxon>
        <taxon>Bacteroidia</taxon>
        <taxon>Bacteroidales</taxon>
        <taxon>Tannerellaceae</taxon>
        <taxon>Parabacteroides</taxon>
    </lineage>
</organism>
<proteinExistence type="predicted"/>
<sequence length="40" mass="4901">MRKGLSTFLLYTMCLKQSLYLWRKNIRIVCGKECLIWYLD</sequence>
<protein>
    <submittedName>
        <fullName evidence="1">Uncharacterized protein</fullName>
    </submittedName>
</protein>
<name>A0A8D9P0E1_PARDI</name>
<evidence type="ECO:0000313" key="1">
    <source>
        <dbReference type="EMBL" id="CUO21926.1"/>
    </source>
</evidence>
<reference evidence="1 2" key="1">
    <citation type="submission" date="2015-09" db="EMBL/GenBank/DDBJ databases">
        <authorList>
            <consortium name="Pathogen Informatics"/>
        </authorList>
    </citation>
    <scope>NUCLEOTIDE SEQUENCE [LARGE SCALE GENOMIC DNA]</scope>
    <source>
        <strain evidence="1 2">2789STDY5608822</strain>
    </source>
</reference>
<accession>A0A8D9P0E1</accession>
<dbReference type="AlphaFoldDB" id="A0A8D9P0E1"/>
<evidence type="ECO:0000313" key="2">
    <source>
        <dbReference type="Proteomes" id="UP000095455"/>
    </source>
</evidence>
<gene>
    <name evidence="1" type="ORF">ERS852380_01833</name>
</gene>
<dbReference type="Proteomes" id="UP000095455">
    <property type="component" value="Unassembled WGS sequence"/>
</dbReference>
<comment type="caution">
    <text evidence="1">The sequence shown here is derived from an EMBL/GenBank/DDBJ whole genome shotgun (WGS) entry which is preliminary data.</text>
</comment>